<dbReference type="InterPro" id="IPR035986">
    <property type="entry name" value="PKD_dom_sf"/>
</dbReference>
<dbReference type="AlphaFoldDB" id="A0A1F8EJQ1"/>
<dbReference type="PROSITE" id="PS50093">
    <property type="entry name" value="PKD"/>
    <property type="match status" value="1"/>
</dbReference>
<dbReference type="CDD" id="cd00146">
    <property type="entry name" value="PKD"/>
    <property type="match status" value="1"/>
</dbReference>
<feature type="transmembrane region" description="Helical" evidence="1">
    <location>
        <begin position="12"/>
        <end position="30"/>
    </location>
</feature>
<feature type="domain" description="PKD" evidence="2">
    <location>
        <begin position="599"/>
        <end position="656"/>
    </location>
</feature>
<sequence length="668" mass="71609">MVIRKRQIKRKFFIAVTALFLILSFISFIFKNDIPREAYASHLPISFPCTAAFRTDNGTRYLTAQDGGGPNKTINADKDAIGPDEIFTLEDAGGGKIYIRTSGGYYAVAESGGGPPSEFPAFNARTFPPPPLGSWEEFVLETKGEPNLVAIRTTDNYYVVAEGGGGQATPDTTYVSGQGVNADRNSAGGWETFTLIPQSGCVPPPPPTANITCNNNPGDCTIFYNTSATLEWCGTSGSVCANAALCSVVPGGWFGTSGNVPTGKLTSRTTYTLTCTNSVGVSTQDSVTVDPPNDSRCISVVAPNIVLPPPYQTFSAQVTIQNTGTRTWKNDAQDPLEYHSMTTPPGPTYANPDFDDPVEPLIHFDGPGRDPILPISPVNTGEQVTFNYNNLITPTTPGTYPIRFQMIQQRVEWFGEVCEKNITVPIVHNFGLYRVQTTVSDVRLTEPNYCTSGPVGTVDWDYSISNPNPQDGYRVQVDNDPAFGSPEDDSCPSGLGCGGGTFTEYAIPTGKLAFNTVYYARVMVWNSTGAASGWTNMSACNGYPSSPGGCQPGNTRWRTPVHAWPDNRSALNYGPIWAPLNPGAGTPVQFSDRTNFAVGSSGQNWSWIFTGGNPASATGQVPPTVTYATTGLYNVAITSGDDVGSCTNNTTQINIQGAIPTWREIIPR</sequence>
<evidence type="ECO:0000313" key="3">
    <source>
        <dbReference type="EMBL" id="OGN01013.1"/>
    </source>
</evidence>
<evidence type="ECO:0000256" key="1">
    <source>
        <dbReference type="SAM" id="Phobius"/>
    </source>
</evidence>
<protein>
    <recommendedName>
        <fullName evidence="2">PKD domain-containing protein</fullName>
    </recommendedName>
</protein>
<gene>
    <name evidence="3" type="ORF">A2650_02130</name>
</gene>
<dbReference type="EMBL" id="MGJD01000011">
    <property type="protein sequence ID" value="OGN01013.1"/>
    <property type="molecule type" value="Genomic_DNA"/>
</dbReference>
<evidence type="ECO:0000259" key="2">
    <source>
        <dbReference type="PROSITE" id="PS50093"/>
    </source>
</evidence>
<dbReference type="SUPFAM" id="SSF50405">
    <property type="entry name" value="Actin-crosslinking proteins"/>
    <property type="match status" value="1"/>
</dbReference>
<organism evidence="3 4">
    <name type="scientific">Candidatus Yanofskybacteria bacterium RIFCSPHIGHO2_01_FULL_41_53</name>
    <dbReference type="NCBI Taxonomy" id="1802663"/>
    <lineage>
        <taxon>Bacteria</taxon>
        <taxon>Candidatus Yanofskyibacteriota</taxon>
    </lineage>
</organism>
<evidence type="ECO:0000313" key="4">
    <source>
        <dbReference type="Proteomes" id="UP000177117"/>
    </source>
</evidence>
<dbReference type="SUPFAM" id="SSF49299">
    <property type="entry name" value="PKD domain"/>
    <property type="match status" value="1"/>
</dbReference>
<keyword evidence="1" id="KW-1133">Transmembrane helix</keyword>
<dbReference type="Gene3D" id="2.80.10.50">
    <property type="match status" value="2"/>
</dbReference>
<dbReference type="InterPro" id="IPR000601">
    <property type="entry name" value="PKD_dom"/>
</dbReference>
<dbReference type="InterPro" id="IPR013783">
    <property type="entry name" value="Ig-like_fold"/>
</dbReference>
<accession>A0A1F8EJQ1</accession>
<dbReference type="Pfam" id="PF00801">
    <property type="entry name" value="PKD"/>
    <property type="match status" value="1"/>
</dbReference>
<name>A0A1F8EJQ1_9BACT</name>
<keyword evidence="1" id="KW-0812">Transmembrane</keyword>
<dbReference type="Proteomes" id="UP000177117">
    <property type="component" value="Unassembled WGS sequence"/>
</dbReference>
<reference evidence="3 4" key="1">
    <citation type="journal article" date="2016" name="Nat. Commun.">
        <title>Thousands of microbial genomes shed light on interconnected biogeochemical processes in an aquifer system.</title>
        <authorList>
            <person name="Anantharaman K."/>
            <person name="Brown C.T."/>
            <person name="Hug L.A."/>
            <person name="Sharon I."/>
            <person name="Castelle C.J."/>
            <person name="Probst A.J."/>
            <person name="Thomas B.C."/>
            <person name="Singh A."/>
            <person name="Wilkins M.J."/>
            <person name="Karaoz U."/>
            <person name="Brodie E.L."/>
            <person name="Williams K.H."/>
            <person name="Hubbard S.S."/>
            <person name="Banfield J.F."/>
        </authorList>
    </citation>
    <scope>NUCLEOTIDE SEQUENCE [LARGE SCALE GENOMIC DNA]</scope>
</reference>
<keyword evidence="1" id="KW-0472">Membrane</keyword>
<dbReference type="Gene3D" id="2.60.40.10">
    <property type="entry name" value="Immunoglobulins"/>
    <property type="match status" value="3"/>
</dbReference>
<dbReference type="CDD" id="cd00257">
    <property type="entry name" value="beta-trefoil_FSCN-like"/>
    <property type="match status" value="1"/>
</dbReference>
<dbReference type="InterPro" id="IPR008999">
    <property type="entry name" value="Actin-crosslinking"/>
</dbReference>
<comment type="caution">
    <text evidence="3">The sequence shown here is derived from an EMBL/GenBank/DDBJ whole genome shotgun (WGS) entry which is preliminary data.</text>
</comment>
<proteinExistence type="predicted"/>